<keyword evidence="3" id="KW-1133">Transmembrane helix</keyword>
<keyword evidence="3" id="KW-0812">Transmembrane</keyword>
<dbReference type="EMBL" id="JACEEZ010006448">
    <property type="protein sequence ID" value="KAG0724772.1"/>
    <property type="molecule type" value="Genomic_DNA"/>
</dbReference>
<dbReference type="InterPro" id="IPR026983">
    <property type="entry name" value="DHC"/>
</dbReference>
<dbReference type="GO" id="GO:0045505">
    <property type="term" value="F:dynein intermediate chain binding"/>
    <property type="evidence" value="ECO:0007669"/>
    <property type="project" value="InterPro"/>
</dbReference>
<evidence type="ECO:0000259" key="4">
    <source>
        <dbReference type="Pfam" id="PF12777"/>
    </source>
</evidence>
<name>A0A8J5D059_CHIOP</name>
<accession>A0A8J5D059</accession>
<dbReference type="OrthoDB" id="6373779at2759"/>
<protein>
    <submittedName>
        <fullName evidence="5">Dynein heavy chain 5, axonemal</fullName>
    </submittedName>
</protein>
<feature type="transmembrane region" description="Helical" evidence="3">
    <location>
        <begin position="238"/>
        <end position="259"/>
    </location>
</feature>
<dbReference type="PANTHER" id="PTHR46532:SF4">
    <property type="entry name" value="AAA+ ATPASE DOMAIN-CONTAINING PROTEIN"/>
    <property type="match status" value="1"/>
</dbReference>
<dbReference type="GO" id="GO:0005858">
    <property type="term" value="C:axonemal dynein complex"/>
    <property type="evidence" value="ECO:0007669"/>
    <property type="project" value="TreeGrafter"/>
</dbReference>
<dbReference type="InterPro" id="IPR024743">
    <property type="entry name" value="Dynein_HC_stalk"/>
</dbReference>
<comment type="similarity">
    <text evidence="1">Belongs to the dynein heavy chain family.</text>
</comment>
<evidence type="ECO:0000313" key="6">
    <source>
        <dbReference type="Proteomes" id="UP000770661"/>
    </source>
</evidence>
<dbReference type="GO" id="GO:0007018">
    <property type="term" value="P:microtubule-based movement"/>
    <property type="evidence" value="ECO:0007669"/>
    <property type="project" value="InterPro"/>
</dbReference>
<keyword evidence="2" id="KW-0175">Coiled coil</keyword>
<dbReference type="Proteomes" id="UP000770661">
    <property type="component" value="Unassembled WGS sequence"/>
</dbReference>
<organism evidence="5 6">
    <name type="scientific">Chionoecetes opilio</name>
    <name type="common">Atlantic snow crab</name>
    <name type="synonym">Cancer opilio</name>
    <dbReference type="NCBI Taxonomy" id="41210"/>
    <lineage>
        <taxon>Eukaryota</taxon>
        <taxon>Metazoa</taxon>
        <taxon>Ecdysozoa</taxon>
        <taxon>Arthropoda</taxon>
        <taxon>Crustacea</taxon>
        <taxon>Multicrustacea</taxon>
        <taxon>Malacostraca</taxon>
        <taxon>Eumalacostraca</taxon>
        <taxon>Eucarida</taxon>
        <taxon>Decapoda</taxon>
        <taxon>Pleocyemata</taxon>
        <taxon>Brachyura</taxon>
        <taxon>Eubrachyura</taxon>
        <taxon>Majoidea</taxon>
        <taxon>Majidae</taxon>
        <taxon>Chionoecetes</taxon>
    </lineage>
</organism>
<reference evidence="5" key="1">
    <citation type="submission" date="2020-07" db="EMBL/GenBank/DDBJ databases">
        <title>The High-quality genome of the commercially important snow crab, Chionoecetes opilio.</title>
        <authorList>
            <person name="Jeong J.-H."/>
            <person name="Ryu S."/>
        </authorList>
    </citation>
    <scope>NUCLEOTIDE SEQUENCE</scope>
    <source>
        <strain evidence="5">MADBK_172401_WGS</strain>
        <tissue evidence="5">Digestive gland</tissue>
    </source>
</reference>
<feature type="coiled-coil region" evidence="2">
    <location>
        <begin position="8"/>
        <end position="70"/>
    </location>
</feature>
<dbReference type="GO" id="GO:0051959">
    <property type="term" value="F:dynein light intermediate chain binding"/>
    <property type="evidence" value="ECO:0007669"/>
    <property type="project" value="InterPro"/>
</dbReference>
<sequence>MTSGLDKLQEASVAVERMREELSVMEAELAVASEKAHKILEEVTLRAEEAETIKEEVEKVRDKAQVLVNDIAKDKLLAEEKLEAARPALEEAENALNTIKPAHIATIRKLGRPPHLIMRIMDCVLLLFQRRLQPVRPDPLVASPKPSWSDSLKMMASTTFLLSLQNFPKDTINDEMVELLEPYFDMEDYDLDTAKRVCGDVAGLLSWTRAMAVFFGINKEVLPLKVCIGSRGNTSSFVHIRIFFTFLSVMYQICCLLHGKNKYHYVDKYATSPVWETVSCMRKSKKH</sequence>
<gene>
    <name evidence="5" type="primary">Dnah5_3</name>
    <name evidence="5" type="ORF">GWK47_004951</name>
</gene>
<dbReference type="AlphaFoldDB" id="A0A8J5D059"/>
<dbReference type="Pfam" id="PF12777">
    <property type="entry name" value="MT"/>
    <property type="match status" value="1"/>
</dbReference>
<evidence type="ECO:0000313" key="5">
    <source>
        <dbReference type="EMBL" id="KAG0724772.1"/>
    </source>
</evidence>
<comment type="caution">
    <text evidence="5">The sequence shown here is derived from an EMBL/GenBank/DDBJ whole genome shotgun (WGS) entry which is preliminary data.</text>
</comment>
<proteinExistence type="inferred from homology"/>
<evidence type="ECO:0000256" key="2">
    <source>
        <dbReference type="SAM" id="Coils"/>
    </source>
</evidence>
<dbReference type="Gene3D" id="1.20.920.20">
    <property type="match status" value="1"/>
</dbReference>
<feature type="domain" description="Dynein heavy chain coiled coil stalk" evidence="4">
    <location>
        <begin position="3"/>
        <end position="225"/>
    </location>
</feature>
<dbReference type="PANTHER" id="PTHR46532">
    <property type="entry name" value="MALE FERTILITY FACTOR KL5"/>
    <property type="match status" value="1"/>
</dbReference>
<keyword evidence="6" id="KW-1185">Reference proteome</keyword>
<evidence type="ECO:0000256" key="3">
    <source>
        <dbReference type="SAM" id="Phobius"/>
    </source>
</evidence>
<evidence type="ECO:0000256" key="1">
    <source>
        <dbReference type="ARBA" id="ARBA00008887"/>
    </source>
</evidence>
<keyword evidence="3" id="KW-0472">Membrane</keyword>